<keyword evidence="7" id="KW-0963">Cytoplasm</keyword>
<evidence type="ECO:0000256" key="10">
    <source>
        <dbReference type="ARBA" id="ARBA00023212"/>
    </source>
</evidence>
<protein>
    <recommendedName>
        <fullName evidence="6">ADP-ribosylation factor-like protein 2-binding protein</fullName>
    </recommendedName>
</protein>
<evidence type="ECO:0000256" key="8">
    <source>
        <dbReference type="ARBA" id="ARBA00023069"/>
    </source>
</evidence>
<evidence type="ECO:0000256" key="2">
    <source>
        <dbReference type="ARBA" id="ARBA00004123"/>
    </source>
</evidence>
<dbReference type="Gene3D" id="1.20.1520.10">
    <property type="entry name" value="ADP-ribosylation factor-like 2-binding protein, domain"/>
    <property type="match status" value="2"/>
</dbReference>
<dbReference type="InterPro" id="IPR038849">
    <property type="entry name" value="ARL2BP"/>
</dbReference>
<dbReference type="InterPro" id="IPR042541">
    <property type="entry name" value="BART_sf"/>
</dbReference>
<dbReference type="Pfam" id="PF11527">
    <property type="entry name" value="ARL2_Bind_BART"/>
    <property type="match status" value="2"/>
</dbReference>
<evidence type="ECO:0000256" key="9">
    <source>
        <dbReference type="ARBA" id="ARBA00023128"/>
    </source>
</evidence>
<evidence type="ECO:0000256" key="5">
    <source>
        <dbReference type="ARBA" id="ARBA00009880"/>
    </source>
</evidence>
<keyword evidence="10" id="KW-0206">Cytoskeleton</keyword>
<keyword evidence="8" id="KW-0969">Cilium</keyword>
<comment type="subcellular location">
    <subcellularLocation>
        <location evidence="1">Cytoplasm</location>
        <location evidence="1">Cytoskeleton</location>
        <location evidence="1">Cilium basal body</location>
    </subcellularLocation>
    <subcellularLocation>
        <location evidence="3">Cytoplasm</location>
        <location evidence="3">Cytoskeleton</location>
        <location evidence="3">Microtubule organizing center</location>
        <location evidence="3">Centrosome</location>
    </subcellularLocation>
    <subcellularLocation>
        <location evidence="4">Mitochondrion intermembrane space</location>
    </subcellularLocation>
    <subcellularLocation>
        <location evidence="2">Nucleus</location>
    </subcellularLocation>
</comment>
<name>A0AAD5TSC4_9FUNG</name>
<evidence type="ECO:0000259" key="13">
    <source>
        <dbReference type="Pfam" id="PF11527"/>
    </source>
</evidence>
<gene>
    <name evidence="14" type="primary">ARL2BP</name>
    <name evidence="14" type="ORF">HDU87_007449</name>
</gene>
<evidence type="ECO:0000256" key="12">
    <source>
        <dbReference type="ARBA" id="ARBA00023273"/>
    </source>
</evidence>
<keyword evidence="9" id="KW-0496">Mitochondrion</keyword>
<dbReference type="Proteomes" id="UP001212152">
    <property type="component" value="Unassembled WGS sequence"/>
</dbReference>
<dbReference type="PANTHER" id="PTHR15487">
    <property type="entry name" value="ADP-RIBOSYLATION FACTOR-LIKE PROTEIN 2-BINDING PROTEIN"/>
    <property type="match status" value="1"/>
</dbReference>
<organism evidence="14 15">
    <name type="scientific">Geranomyces variabilis</name>
    <dbReference type="NCBI Taxonomy" id="109894"/>
    <lineage>
        <taxon>Eukaryota</taxon>
        <taxon>Fungi</taxon>
        <taxon>Fungi incertae sedis</taxon>
        <taxon>Chytridiomycota</taxon>
        <taxon>Chytridiomycota incertae sedis</taxon>
        <taxon>Chytridiomycetes</taxon>
        <taxon>Spizellomycetales</taxon>
        <taxon>Powellomycetaceae</taxon>
        <taxon>Geranomyces</taxon>
    </lineage>
</organism>
<evidence type="ECO:0000256" key="4">
    <source>
        <dbReference type="ARBA" id="ARBA00004569"/>
    </source>
</evidence>
<dbReference type="EMBL" id="JADGJQ010000007">
    <property type="protein sequence ID" value="KAJ3183027.1"/>
    <property type="molecule type" value="Genomic_DNA"/>
</dbReference>
<evidence type="ECO:0000256" key="1">
    <source>
        <dbReference type="ARBA" id="ARBA00004120"/>
    </source>
</evidence>
<keyword evidence="15" id="KW-1185">Reference proteome</keyword>
<dbReference type="GO" id="GO:0005634">
    <property type="term" value="C:nucleus"/>
    <property type="evidence" value="ECO:0007669"/>
    <property type="project" value="UniProtKB-SubCell"/>
</dbReference>
<dbReference type="InterPro" id="IPR023379">
    <property type="entry name" value="BART_dom"/>
</dbReference>
<dbReference type="AlphaFoldDB" id="A0AAD5TSC4"/>
<sequence length="152" mass="16731">MDDQVDEDLARATKSSAEDTKFDAVVGELEDMLMDPYFIELHDTYLADHCAQFSDDEENKLVTRKDSLEGDVFDVLSSLADFDAFKELMLSYKQVKAVCGEGETTLKNGWVGGLAKIQVFSVPSFDFPAKKKEQEGTSIDLSGLLAVHGAGH</sequence>
<reference evidence="14" key="1">
    <citation type="submission" date="2020-05" db="EMBL/GenBank/DDBJ databases">
        <title>Phylogenomic resolution of chytrid fungi.</title>
        <authorList>
            <person name="Stajich J.E."/>
            <person name="Amses K."/>
            <person name="Simmons R."/>
            <person name="Seto K."/>
            <person name="Myers J."/>
            <person name="Bonds A."/>
            <person name="Quandt C.A."/>
            <person name="Barry K."/>
            <person name="Liu P."/>
            <person name="Grigoriev I."/>
            <person name="Longcore J.E."/>
            <person name="James T.Y."/>
        </authorList>
    </citation>
    <scope>NUCLEOTIDE SEQUENCE</scope>
    <source>
        <strain evidence="14">JEL0379</strain>
    </source>
</reference>
<accession>A0AAD5TSC4</accession>
<feature type="domain" description="BART" evidence="13">
    <location>
        <begin position="21"/>
        <end position="62"/>
    </location>
</feature>
<keyword evidence="11" id="KW-0539">Nucleus</keyword>
<evidence type="ECO:0000256" key="7">
    <source>
        <dbReference type="ARBA" id="ARBA00022490"/>
    </source>
</evidence>
<comment type="similarity">
    <text evidence="5">Belongs to the ARL2BP family.</text>
</comment>
<dbReference type="GO" id="GO:0005758">
    <property type="term" value="C:mitochondrial intermembrane space"/>
    <property type="evidence" value="ECO:0007669"/>
    <property type="project" value="UniProtKB-SubCell"/>
</dbReference>
<dbReference type="GO" id="GO:0051457">
    <property type="term" value="P:maintenance of protein location in nucleus"/>
    <property type="evidence" value="ECO:0007669"/>
    <property type="project" value="TreeGrafter"/>
</dbReference>
<evidence type="ECO:0000256" key="3">
    <source>
        <dbReference type="ARBA" id="ARBA00004300"/>
    </source>
</evidence>
<comment type="caution">
    <text evidence="14">The sequence shown here is derived from an EMBL/GenBank/DDBJ whole genome shotgun (WGS) entry which is preliminary data.</text>
</comment>
<proteinExistence type="inferred from homology"/>
<evidence type="ECO:0000256" key="6">
    <source>
        <dbReference type="ARBA" id="ARBA00014849"/>
    </source>
</evidence>
<evidence type="ECO:0000313" key="14">
    <source>
        <dbReference type="EMBL" id="KAJ3183027.1"/>
    </source>
</evidence>
<dbReference type="PANTHER" id="PTHR15487:SF4">
    <property type="entry name" value="ADP-RIBOSYLATION FACTOR-LIKE PROTEIN 2-BINDING PROTEIN"/>
    <property type="match status" value="1"/>
</dbReference>
<keyword evidence="12" id="KW-0966">Cell projection</keyword>
<evidence type="ECO:0000256" key="11">
    <source>
        <dbReference type="ARBA" id="ARBA00023242"/>
    </source>
</evidence>
<feature type="domain" description="BART" evidence="13">
    <location>
        <begin position="64"/>
        <end position="95"/>
    </location>
</feature>
<evidence type="ECO:0000313" key="15">
    <source>
        <dbReference type="Proteomes" id="UP001212152"/>
    </source>
</evidence>